<evidence type="ECO:0000313" key="11">
    <source>
        <dbReference type="Proteomes" id="UP000014760"/>
    </source>
</evidence>
<dbReference type="PANTHER" id="PTHR21461">
    <property type="entry name" value="GLYCOSYLTRANSFERASE FAMILY 92 PROTEIN"/>
    <property type="match status" value="1"/>
</dbReference>
<dbReference type="GO" id="GO:0016757">
    <property type="term" value="F:glycosyltransferase activity"/>
    <property type="evidence" value="ECO:0007669"/>
    <property type="project" value="UniProtKB-UniRule"/>
</dbReference>
<protein>
    <recommendedName>
        <fullName evidence="8">Glycosyltransferase family 92 protein</fullName>
        <ecNumber evidence="8">2.4.1.-</ecNumber>
    </recommendedName>
</protein>
<evidence type="ECO:0000256" key="2">
    <source>
        <dbReference type="ARBA" id="ARBA00007647"/>
    </source>
</evidence>
<evidence type="ECO:0000256" key="3">
    <source>
        <dbReference type="ARBA" id="ARBA00022676"/>
    </source>
</evidence>
<sequence>MSKLTRFLPSSRVILFATCFLSLANFFNLNYRRPESSELHTAREFVPLEVRPNVVEESPPATQKPIRLYQIQPDDIYIYSAFVDRRFNHHNVRMLGIQHEDASKRLLCHFNINRNLISEVAVKENYLIFGDWPSPKLRYMARMYACPLPDGLQPAQIEVSVDGSNVSGLVLPIVSVGGVEGGRQDLAVCVKGIWGSLDANKLIEWLEFNRLLGVQKVVFYDVMLTGEAVKVVEHYAQSGFVTIERFDFAQKMTRLFDEDPLNSHLRGSNLSQEQAYLVSMNDCYYTQRNHFKYVMILDVDEVIVPMRSTESLHDVIEAANVEFPNAASFNFHTAWHLGDYGMTSASDDEPLFMQRNLRRSEVTRSQPKAIINTDRAITVNWHGTVTVPSHRSLIGNVFLPWQRYGYVHHFRRKCKHAPDKCKEMLRTHSTDDVIPRYKSRLSNAVNNVLTELELRYSHI</sequence>
<reference evidence="11" key="1">
    <citation type="submission" date="2012-12" db="EMBL/GenBank/DDBJ databases">
        <authorList>
            <person name="Hellsten U."/>
            <person name="Grimwood J."/>
            <person name="Chapman J.A."/>
            <person name="Shapiro H."/>
            <person name="Aerts A."/>
            <person name="Otillar R.P."/>
            <person name="Terry A.Y."/>
            <person name="Boore J.L."/>
            <person name="Simakov O."/>
            <person name="Marletaz F."/>
            <person name="Cho S.-J."/>
            <person name="Edsinger-Gonzales E."/>
            <person name="Havlak P."/>
            <person name="Kuo D.-H."/>
            <person name="Larsson T."/>
            <person name="Lv J."/>
            <person name="Arendt D."/>
            <person name="Savage R."/>
            <person name="Osoegawa K."/>
            <person name="de Jong P."/>
            <person name="Lindberg D.R."/>
            <person name="Seaver E.C."/>
            <person name="Weisblat D.A."/>
            <person name="Putnam N.H."/>
            <person name="Grigoriev I.V."/>
            <person name="Rokhsar D.S."/>
        </authorList>
    </citation>
    <scope>NUCLEOTIDE SEQUENCE</scope>
    <source>
        <strain evidence="11">I ESC-2004</strain>
    </source>
</reference>
<evidence type="ECO:0000256" key="1">
    <source>
        <dbReference type="ARBA" id="ARBA00004167"/>
    </source>
</evidence>
<keyword evidence="7" id="KW-0472">Membrane</keyword>
<comment type="subcellular location">
    <subcellularLocation>
        <location evidence="1">Membrane</location>
        <topology evidence="1">Single-pass membrane protein</topology>
    </subcellularLocation>
</comment>
<dbReference type="PANTHER" id="PTHR21461:SF69">
    <property type="entry name" value="GLYCOSYLTRANSFERASE FAMILY 92 PROTEIN"/>
    <property type="match status" value="1"/>
</dbReference>
<evidence type="ECO:0000313" key="9">
    <source>
        <dbReference type="EMBL" id="ELU04131.1"/>
    </source>
</evidence>
<dbReference type="EMBL" id="KB302615">
    <property type="protein sequence ID" value="ELU04131.1"/>
    <property type="molecule type" value="Genomic_DNA"/>
</dbReference>
<reference evidence="9 11" key="2">
    <citation type="journal article" date="2013" name="Nature">
        <title>Insights into bilaterian evolution from three spiralian genomes.</title>
        <authorList>
            <person name="Simakov O."/>
            <person name="Marletaz F."/>
            <person name="Cho S.J."/>
            <person name="Edsinger-Gonzales E."/>
            <person name="Havlak P."/>
            <person name="Hellsten U."/>
            <person name="Kuo D.H."/>
            <person name="Larsson T."/>
            <person name="Lv J."/>
            <person name="Arendt D."/>
            <person name="Savage R."/>
            <person name="Osoegawa K."/>
            <person name="de Jong P."/>
            <person name="Grimwood J."/>
            <person name="Chapman J.A."/>
            <person name="Shapiro H."/>
            <person name="Aerts A."/>
            <person name="Otillar R.P."/>
            <person name="Terry A.Y."/>
            <person name="Boore J.L."/>
            <person name="Grigoriev I.V."/>
            <person name="Lindberg D.R."/>
            <person name="Seaver E.C."/>
            <person name="Weisblat D.A."/>
            <person name="Putnam N.H."/>
            <person name="Rokhsar D.S."/>
        </authorList>
    </citation>
    <scope>NUCLEOTIDE SEQUENCE</scope>
    <source>
        <strain evidence="9 11">I ESC-2004</strain>
    </source>
</reference>
<keyword evidence="3 8" id="KW-0328">Glycosyltransferase</keyword>
<evidence type="ECO:0000256" key="8">
    <source>
        <dbReference type="RuleBase" id="RU366017"/>
    </source>
</evidence>
<dbReference type="GO" id="GO:0016020">
    <property type="term" value="C:membrane"/>
    <property type="evidence" value="ECO:0007669"/>
    <property type="project" value="UniProtKB-SubCell"/>
</dbReference>
<evidence type="ECO:0000256" key="5">
    <source>
        <dbReference type="ARBA" id="ARBA00022692"/>
    </source>
</evidence>
<dbReference type="OrthoDB" id="6285242at2759"/>
<organism evidence="9">
    <name type="scientific">Capitella teleta</name>
    <name type="common">Polychaete worm</name>
    <dbReference type="NCBI Taxonomy" id="283909"/>
    <lineage>
        <taxon>Eukaryota</taxon>
        <taxon>Metazoa</taxon>
        <taxon>Spiralia</taxon>
        <taxon>Lophotrochozoa</taxon>
        <taxon>Annelida</taxon>
        <taxon>Polychaeta</taxon>
        <taxon>Sedentaria</taxon>
        <taxon>Scolecida</taxon>
        <taxon>Capitellidae</taxon>
        <taxon>Capitella</taxon>
    </lineage>
</organism>
<dbReference type="EnsemblMetazoa" id="CapteT219582">
    <property type="protein sequence ID" value="CapteP219582"/>
    <property type="gene ID" value="CapteG219582"/>
</dbReference>
<dbReference type="GO" id="GO:0005737">
    <property type="term" value="C:cytoplasm"/>
    <property type="evidence" value="ECO:0007669"/>
    <property type="project" value="TreeGrafter"/>
</dbReference>
<comment type="similarity">
    <text evidence="2 8">Belongs to the glycosyltransferase 92 family.</text>
</comment>
<dbReference type="OMA" id="RTCRMEW"/>
<dbReference type="InterPro" id="IPR008166">
    <property type="entry name" value="Glyco_transf_92"/>
</dbReference>
<keyword evidence="6" id="KW-1133">Transmembrane helix</keyword>
<evidence type="ECO:0000256" key="4">
    <source>
        <dbReference type="ARBA" id="ARBA00022679"/>
    </source>
</evidence>
<reference evidence="10" key="3">
    <citation type="submission" date="2015-06" db="UniProtKB">
        <authorList>
            <consortium name="EnsemblMetazoa"/>
        </authorList>
    </citation>
    <scope>IDENTIFICATION</scope>
</reference>
<dbReference type="Proteomes" id="UP000014760">
    <property type="component" value="Unassembled WGS sequence"/>
</dbReference>
<dbReference type="EC" id="2.4.1.-" evidence="8"/>
<keyword evidence="4 8" id="KW-0808">Transferase</keyword>
<evidence type="ECO:0000313" key="10">
    <source>
        <dbReference type="EnsemblMetazoa" id="CapteP219582"/>
    </source>
</evidence>
<accession>R7UDE8</accession>
<dbReference type="HOGENOM" id="CLU_596189_0_0_1"/>
<proteinExistence type="inferred from homology"/>
<keyword evidence="5" id="KW-0812">Transmembrane</keyword>
<dbReference type="AlphaFoldDB" id="R7UDE8"/>
<dbReference type="Pfam" id="PF01697">
    <property type="entry name" value="Glyco_transf_92"/>
    <property type="match status" value="1"/>
</dbReference>
<dbReference type="EMBL" id="AMQN01001459">
    <property type="status" value="NOT_ANNOTATED_CDS"/>
    <property type="molecule type" value="Genomic_DNA"/>
</dbReference>
<evidence type="ECO:0000256" key="6">
    <source>
        <dbReference type="ARBA" id="ARBA00022989"/>
    </source>
</evidence>
<keyword evidence="11" id="KW-1185">Reference proteome</keyword>
<evidence type="ECO:0000256" key="7">
    <source>
        <dbReference type="ARBA" id="ARBA00023136"/>
    </source>
</evidence>
<name>R7UDE8_CAPTE</name>
<gene>
    <name evidence="9" type="ORF">CAPTEDRAFT_219582</name>
</gene>